<dbReference type="EMBL" id="QXXQ01000003">
    <property type="protein sequence ID" value="RID92311.1"/>
    <property type="molecule type" value="Genomic_DNA"/>
</dbReference>
<evidence type="ECO:0000313" key="3">
    <source>
        <dbReference type="Proteomes" id="UP000266649"/>
    </source>
</evidence>
<gene>
    <name evidence="2" type="primary">lptC</name>
    <name evidence="2" type="ORF">D2N39_06550</name>
</gene>
<protein>
    <submittedName>
        <fullName evidence="2">LPS export ABC transporter periplasmic protein LptC</fullName>
    </submittedName>
</protein>
<evidence type="ECO:0000313" key="2">
    <source>
        <dbReference type="EMBL" id="RID92311.1"/>
    </source>
</evidence>
<keyword evidence="1" id="KW-0472">Membrane</keyword>
<dbReference type="AlphaFoldDB" id="A0A398BTQ1"/>
<name>A0A398BTQ1_9RHOB</name>
<dbReference type="InterPro" id="IPR010664">
    <property type="entry name" value="LipoPS_assembly_LptC-rel"/>
</dbReference>
<feature type="transmembrane region" description="Helical" evidence="1">
    <location>
        <begin position="12"/>
        <end position="32"/>
    </location>
</feature>
<evidence type="ECO:0000256" key="1">
    <source>
        <dbReference type="SAM" id="Phobius"/>
    </source>
</evidence>
<keyword evidence="3" id="KW-1185">Reference proteome</keyword>
<sequence>MARDAHSRLVGWLKVILPLSALAILSTLFLVARTVDPDAAIPYSDVEIAERLREPRMTAPTLAGVTRDGATITVTAAEARPAEEAGTSASSVRARLETPDGAHTALSAGQAQVDADGTTVTLDAGVLVSNSAGYEMKTTAMRLRLDTTEARSDGPVEGFGPPGRIEAGGMAVTEAPGAPGQYVLVFNGGVRLIYQPRNP</sequence>
<accession>A0A398BTQ1</accession>
<keyword evidence="1" id="KW-1133">Transmembrane helix</keyword>
<dbReference type="GO" id="GO:0005886">
    <property type="term" value="C:plasma membrane"/>
    <property type="evidence" value="ECO:0007669"/>
    <property type="project" value="InterPro"/>
</dbReference>
<dbReference type="InterPro" id="IPR026265">
    <property type="entry name" value="LptC"/>
</dbReference>
<dbReference type="GO" id="GO:0015221">
    <property type="term" value="F:lipopolysaccharide transmembrane transporter activity"/>
    <property type="evidence" value="ECO:0007669"/>
    <property type="project" value="InterPro"/>
</dbReference>
<reference evidence="2 3" key="1">
    <citation type="submission" date="2018-09" db="EMBL/GenBank/DDBJ databases">
        <title>Gemmobacter lutimaris sp. nov., a marine bacterium isolated from tidal flat.</title>
        <authorList>
            <person name="Lee D.W."/>
            <person name="Yoo Y."/>
            <person name="Kim J.-J."/>
            <person name="Kim B.S."/>
        </authorList>
    </citation>
    <scope>NUCLEOTIDE SEQUENCE [LARGE SCALE GENOMIC DNA]</scope>
    <source>
        <strain evidence="2 3">YJ-T1-11</strain>
    </source>
</reference>
<proteinExistence type="predicted"/>
<dbReference type="OrthoDB" id="7871110at2"/>
<dbReference type="NCBIfam" id="TIGR04409">
    <property type="entry name" value="LptC_YrbK"/>
    <property type="match status" value="1"/>
</dbReference>
<comment type="caution">
    <text evidence="2">The sequence shown here is derived from an EMBL/GenBank/DDBJ whole genome shotgun (WGS) entry which is preliminary data.</text>
</comment>
<dbReference type="Proteomes" id="UP000266649">
    <property type="component" value="Unassembled WGS sequence"/>
</dbReference>
<dbReference type="Gene3D" id="2.60.450.10">
    <property type="entry name" value="Lipopolysaccharide (LPS) transport protein A like domain"/>
    <property type="match status" value="1"/>
</dbReference>
<organism evidence="2 3">
    <name type="scientific">Gemmobacter lutimaris</name>
    <dbReference type="NCBI Taxonomy" id="2306023"/>
    <lineage>
        <taxon>Bacteria</taxon>
        <taxon>Pseudomonadati</taxon>
        <taxon>Pseudomonadota</taxon>
        <taxon>Alphaproteobacteria</taxon>
        <taxon>Rhodobacterales</taxon>
        <taxon>Paracoccaceae</taxon>
        <taxon>Gemmobacter</taxon>
    </lineage>
</organism>
<keyword evidence="1" id="KW-0812">Transmembrane</keyword>
<dbReference type="Pfam" id="PF06835">
    <property type="entry name" value="LptC"/>
    <property type="match status" value="1"/>
</dbReference>
<dbReference type="RefSeq" id="WP_119133993.1">
    <property type="nucleotide sequence ID" value="NZ_QXXQ01000003.1"/>
</dbReference>